<dbReference type="InterPro" id="IPR032286">
    <property type="entry name" value="DUF4837"/>
</dbReference>
<evidence type="ECO:0000313" key="2">
    <source>
        <dbReference type="Proteomes" id="UP001597480"/>
    </source>
</evidence>
<name>A0ABW5NVF6_9FLAO</name>
<evidence type="ECO:0000313" key="1">
    <source>
        <dbReference type="EMBL" id="MFD2602310.1"/>
    </source>
</evidence>
<dbReference type="EMBL" id="JBHUMD010000024">
    <property type="protein sequence ID" value="MFD2602310.1"/>
    <property type="molecule type" value="Genomic_DNA"/>
</dbReference>
<accession>A0ABW5NVF6</accession>
<keyword evidence="2" id="KW-1185">Reference proteome</keyword>
<dbReference type="Proteomes" id="UP001597480">
    <property type="component" value="Unassembled WGS sequence"/>
</dbReference>
<dbReference type="RefSeq" id="WP_379820780.1">
    <property type="nucleotide sequence ID" value="NZ_JBHUMD010000024.1"/>
</dbReference>
<organism evidence="1 2">
    <name type="scientific">Flavobacterium suzhouense</name>
    <dbReference type="NCBI Taxonomy" id="1529638"/>
    <lineage>
        <taxon>Bacteria</taxon>
        <taxon>Pseudomonadati</taxon>
        <taxon>Bacteroidota</taxon>
        <taxon>Flavobacteriia</taxon>
        <taxon>Flavobacteriales</taxon>
        <taxon>Flavobacteriaceae</taxon>
        <taxon>Flavobacterium</taxon>
    </lineage>
</organism>
<protein>
    <submittedName>
        <fullName evidence="1">DUF4837 family protein</fullName>
    </submittedName>
</protein>
<sequence>MIRLKQTLVFVFVLCCIACKKDKHDDADASKGNINEISIVISDVLWNGEVGDSLRKRLAAPVDGLTQEEPLFTLNQLHDKSFDGSLKKGRNIIMIDKDNDAKKGFSFVRNNYCAPQNVFTIKGKSIDEILELIDMHSDEIIRTIRQTEIAENQQRNIKNGLLDQKIILNQYNIDIKVPSTYRYAVKNKDFIWLKKEITSGNTNILLYKVPFEVIERNKTIATDIIKMRDSVGSRYIHGKEAGTYMVTEEAYSPYFFMTSFNDKSAFETRGNWEMKNDFMNGPFLNYVIRDNKHNCYLVIEGFIYSPSSPKRDLIVELESIIKSVKFT</sequence>
<comment type="caution">
    <text evidence="1">The sequence shown here is derived from an EMBL/GenBank/DDBJ whole genome shotgun (WGS) entry which is preliminary data.</text>
</comment>
<proteinExistence type="predicted"/>
<dbReference type="Pfam" id="PF16125">
    <property type="entry name" value="DUF4837"/>
    <property type="match status" value="1"/>
</dbReference>
<reference evidence="2" key="1">
    <citation type="journal article" date="2019" name="Int. J. Syst. Evol. Microbiol.">
        <title>The Global Catalogue of Microorganisms (GCM) 10K type strain sequencing project: providing services to taxonomists for standard genome sequencing and annotation.</title>
        <authorList>
            <consortium name="The Broad Institute Genomics Platform"/>
            <consortium name="The Broad Institute Genome Sequencing Center for Infectious Disease"/>
            <person name="Wu L."/>
            <person name="Ma J."/>
        </authorList>
    </citation>
    <scope>NUCLEOTIDE SEQUENCE [LARGE SCALE GENOMIC DNA]</scope>
    <source>
        <strain evidence="2">KCTC 42107</strain>
    </source>
</reference>
<gene>
    <name evidence="1" type="ORF">ACFSR3_09615</name>
</gene>